<dbReference type="Proteomes" id="UP000006039">
    <property type="component" value="Unassembled WGS sequence"/>
</dbReference>
<dbReference type="EnsemblFungi" id="EJT70158">
    <property type="protein sequence ID" value="EJT70158"/>
    <property type="gene ID" value="GGTG_12331"/>
</dbReference>
<accession>J3PFQ6</accession>
<evidence type="ECO:0000256" key="4">
    <source>
        <dbReference type="ARBA" id="ARBA00022801"/>
    </source>
</evidence>
<gene>
    <name evidence="7" type="primary">20352789</name>
    <name evidence="6" type="ORF">GGTG_12331</name>
</gene>
<proteinExistence type="inferred from homology"/>
<dbReference type="Gene3D" id="3.40.50.1820">
    <property type="entry name" value="alpha/beta hydrolase"/>
    <property type="match status" value="2"/>
</dbReference>
<evidence type="ECO:0000256" key="3">
    <source>
        <dbReference type="ARBA" id="ARBA00022729"/>
    </source>
</evidence>
<dbReference type="Pfam" id="PF05577">
    <property type="entry name" value="Peptidase_S28"/>
    <property type="match status" value="1"/>
</dbReference>
<sequence>MIEHRGYGASTPFAEQDTANLQYLSLENAIKDMVHFARDVELPFDNNRSSNAPQSPWVFVGASCTGALAAWIQKLAPGTFWAYHSSSGPVQAIYNFWHYYVPVQEGMPQDCRKAFEQISSQVDKVLGNGTATDVGRLKAMFQLEKLEYNDDFANAISSPLGGWQSTGSATDDAGFQAMCNSILGGGPAARSNLTAGGTGGVDVLTNYANWFKTQYYPEWEAEGSVGCFDTHNASSPFYRDWTANNTAHRPWMWQLCDEPFFYWPTGSAPEGVATIVPRAITPEYYQQQCDLFLPEQGNHTYGSDDGATDMQLNQLTGGWNLTNTTRLLWINGEFDPWRSTSVSSDFRPGGPLKSTPEAPALVMSGARHCEDMQIRNNVNPAVGEA</sequence>
<dbReference type="AlphaFoldDB" id="J3PFQ6"/>
<reference evidence="6" key="2">
    <citation type="submission" date="2010-07" db="EMBL/GenBank/DDBJ databases">
        <authorList>
            <consortium name="The Broad Institute Genome Sequencing Platform"/>
            <consortium name="Broad Institute Genome Sequencing Center for Infectious Disease"/>
            <person name="Ma L.-J."/>
            <person name="Dead R."/>
            <person name="Young S."/>
            <person name="Zeng Q."/>
            <person name="Koehrsen M."/>
            <person name="Alvarado L."/>
            <person name="Berlin A."/>
            <person name="Chapman S.B."/>
            <person name="Chen Z."/>
            <person name="Freedman E."/>
            <person name="Gellesch M."/>
            <person name="Goldberg J."/>
            <person name="Griggs A."/>
            <person name="Gujja S."/>
            <person name="Heilman E.R."/>
            <person name="Heiman D."/>
            <person name="Hepburn T."/>
            <person name="Howarth C."/>
            <person name="Jen D."/>
            <person name="Larson L."/>
            <person name="Mehta T."/>
            <person name="Neiman D."/>
            <person name="Pearson M."/>
            <person name="Roberts A."/>
            <person name="Saif S."/>
            <person name="Shea T."/>
            <person name="Shenoy N."/>
            <person name="Sisk P."/>
            <person name="Stolte C."/>
            <person name="Sykes S."/>
            <person name="Walk T."/>
            <person name="White J."/>
            <person name="Yandava C."/>
            <person name="Haas B."/>
            <person name="Nusbaum C."/>
            <person name="Birren B."/>
        </authorList>
    </citation>
    <scope>NUCLEOTIDE SEQUENCE</scope>
    <source>
        <strain evidence="6">R3-111a-1</strain>
    </source>
</reference>
<dbReference type="EMBL" id="GL385402">
    <property type="protein sequence ID" value="EJT70158.1"/>
    <property type="molecule type" value="Genomic_DNA"/>
</dbReference>
<reference evidence="6" key="3">
    <citation type="submission" date="2010-09" db="EMBL/GenBank/DDBJ databases">
        <title>Annotation of Gaeumannomyces graminis var. tritici R3-111a-1.</title>
        <authorList>
            <consortium name="The Broad Institute Genome Sequencing Platform"/>
            <person name="Ma L.-J."/>
            <person name="Dead R."/>
            <person name="Young S.K."/>
            <person name="Zeng Q."/>
            <person name="Gargeya S."/>
            <person name="Fitzgerald M."/>
            <person name="Haas B."/>
            <person name="Abouelleil A."/>
            <person name="Alvarado L."/>
            <person name="Arachchi H.M."/>
            <person name="Berlin A."/>
            <person name="Brown A."/>
            <person name="Chapman S.B."/>
            <person name="Chen Z."/>
            <person name="Dunbar C."/>
            <person name="Freedman E."/>
            <person name="Gearin G."/>
            <person name="Gellesch M."/>
            <person name="Goldberg J."/>
            <person name="Griggs A."/>
            <person name="Gujja S."/>
            <person name="Heiman D."/>
            <person name="Howarth C."/>
            <person name="Larson L."/>
            <person name="Lui A."/>
            <person name="MacDonald P.J.P."/>
            <person name="Mehta T."/>
            <person name="Montmayeur A."/>
            <person name="Murphy C."/>
            <person name="Neiman D."/>
            <person name="Pearson M."/>
            <person name="Priest M."/>
            <person name="Roberts A."/>
            <person name="Saif S."/>
            <person name="Shea T."/>
            <person name="Shenoy N."/>
            <person name="Sisk P."/>
            <person name="Stolte C."/>
            <person name="Sykes S."/>
            <person name="Yandava C."/>
            <person name="Wortman J."/>
            <person name="Nusbaum C."/>
            <person name="Birren B."/>
        </authorList>
    </citation>
    <scope>NUCLEOTIDE SEQUENCE</scope>
    <source>
        <strain evidence="6">R3-111a-1</strain>
    </source>
</reference>
<keyword evidence="5" id="KW-0325">Glycoprotein</keyword>
<dbReference type="VEuPathDB" id="FungiDB:GGTG_12331"/>
<evidence type="ECO:0000256" key="1">
    <source>
        <dbReference type="ARBA" id="ARBA00011079"/>
    </source>
</evidence>
<evidence type="ECO:0000313" key="7">
    <source>
        <dbReference type="EnsemblFungi" id="EJT70158"/>
    </source>
</evidence>
<evidence type="ECO:0008006" key="9">
    <source>
        <dbReference type="Google" id="ProtNLM"/>
    </source>
</evidence>
<reference evidence="7" key="5">
    <citation type="submission" date="2018-04" db="UniProtKB">
        <authorList>
            <consortium name="EnsemblFungi"/>
        </authorList>
    </citation>
    <scope>IDENTIFICATION</scope>
    <source>
        <strain evidence="7">R3-111a-1</strain>
    </source>
</reference>
<dbReference type="PANTHER" id="PTHR11010">
    <property type="entry name" value="PROTEASE S28 PRO-X CARBOXYPEPTIDASE-RELATED"/>
    <property type="match status" value="1"/>
</dbReference>
<keyword evidence="3" id="KW-0732">Signal</keyword>
<dbReference type="GO" id="GO:0006508">
    <property type="term" value="P:proteolysis"/>
    <property type="evidence" value="ECO:0007669"/>
    <property type="project" value="UniProtKB-KW"/>
</dbReference>
<dbReference type="GO" id="GO:0008239">
    <property type="term" value="F:dipeptidyl-peptidase activity"/>
    <property type="evidence" value="ECO:0007669"/>
    <property type="project" value="TreeGrafter"/>
</dbReference>
<organism evidence="6">
    <name type="scientific">Gaeumannomyces tritici (strain R3-111a-1)</name>
    <name type="common">Wheat and barley take-all root rot fungus</name>
    <name type="synonym">Gaeumannomyces graminis var. tritici</name>
    <dbReference type="NCBI Taxonomy" id="644352"/>
    <lineage>
        <taxon>Eukaryota</taxon>
        <taxon>Fungi</taxon>
        <taxon>Dikarya</taxon>
        <taxon>Ascomycota</taxon>
        <taxon>Pezizomycotina</taxon>
        <taxon>Sordariomycetes</taxon>
        <taxon>Sordariomycetidae</taxon>
        <taxon>Magnaporthales</taxon>
        <taxon>Magnaporthaceae</taxon>
        <taxon>Gaeumannomyces</taxon>
    </lineage>
</organism>
<reference evidence="7" key="4">
    <citation type="journal article" date="2015" name="G3 (Bethesda)">
        <title>Genome sequences of three phytopathogenic species of the Magnaporthaceae family of fungi.</title>
        <authorList>
            <person name="Okagaki L.H."/>
            <person name="Nunes C.C."/>
            <person name="Sailsbery J."/>
            <person name="Clay B."/>
            <person name="Brown D."/>
            <person name="John T."/>
            <person name="Oh Y."/>
            <person name="Young N."/>
            <person name="Fitzgerald M."/>
            <person name="Haas B.J."/>
            <person name="Zeng Q."/>
            <person name="Young S."/>
            <person name="Adiconis X."/>
            <person name="Fan L."/>
            <person name="Levin J.Z."/>
            <person name="Mitchell T.K."/>
            <person name="Okubara P.A."/>
            <person name="Farman M.L."/>
            <person name="Kohn L.M."/>
            <person name="Birren B."/>
            <person name="Ma L.-J."/>
            <person name="Dean R.A."/>
        </authorList>
    </citation>
    <scope>NUCLEOTIDE SEQUENCE</scope>
    <source>
        <strain evidence="7">R3-111a-1</strain>
    </source>
</reference>
<evidence type="ECO:0000256" key="2">
    <source>
        <dbReference type="ARBA" id="ARBA00022670"/>
    </source>
</evidence>
<keyword evidence="4" id="KW-0378">Hydrolase</keyword>
<keyword evidence="2" id="KW-0645">Protease</keyword>
<dbReference type="RefSeq" id="XP_009228492.1">
    <property type="nucleotide sequence ID" value="XM_009230228.1"/>
</dbReference>
<reference evidence="8" key="1">
    <citation type="submission" date="2010-07" db="EMBL/GenBank/DDBJ databases">
        <title>The genome sequence of Gaeumannomyces graminis var. tritici strain R3-111a-1.</title>
        <authorList>
            <consortium name="The Broad Institute Genome Sequencing Platform"/>
            <person name="Ma L.-J."/>
            <person name="Dead R."/>
            <person name="Young S."/>
            <person name="Zeng Q."/>
            <person name="Koehrsen M."/>
            <person name="Alvarado L."/>
            <person name="Berlin A."/>
            <person name="Chapman S.B."/>
            <person name="Chen Z."/>
            <person name="Freedman E."/>
            <person name="Gellesch M."/>
            <person name="Goldberg J."/>
            <person name="Griggs A."/>
            <person name="Gujja S."/>
            <person name="Heilman E.R."/>
            <person name="Heiman D."/>
            <person name="Hepburn T."/>
            <person name="Howarth C."/>
            <person name="Jen D."/>
            <person name="Larson L."/>
            <person name="Mehta T."/>
            <person name="Neiman D."/>
            <person name="Pearson M."/>
            <person name="Roberts A."/>
            <person name="Saif S."/>
            <person name="Shea T."/>
            <person name="Shenoy N."/>
            <person name="Sisk P."/>
            <person name="Stolte C."/>
            <person name="Sykes S."/>
            <person name="Walk T."/>
            <person name="White J."/>
            <person name="Yandava C."/>
            <person name="Haas B."/>
            <person name="Nusbaum C."/>
            <person name="Birren B."/>
        </authorList>
    </citation>
    <scope>NUCLEOTIDE SEQUENCE [LARGE SCALE GENOMIC DNA]</scope>
    <source>
        <strain evidence="8">R3-111a-1</strain>
    </source>
</reference>
<name>J3PFQ6_GAET3</name>
<evidence type="ECO:0000256" key="5">
    <source>
        <dbReference type="ARBA" id="ARBA00023180"/>
    </source>
</evidence>
<dbReference type="GeneID" id="20352789"/>
<dbReference type="InterPro" id="IPR029058">
    <property type="entry name" value="AB_hydrolase_fold"/>
</dbReference>
<keyword evidence="8" id="KW-1185">Reference proteome</keyword>
<dbReference type="eggNOG" id="KOG2182">
    <property type="taxonomic scope" value="Eukaryota"/>
</dbReference>
<dbReference type="InterPro" id="IPR008758">
    <property type="entry name" value="Peptidase_S28"/>
</dbReference>
<comment type="similarity">
    <text evidence="1">Belongs to the peptidase S28 family.</text>
</comment>
<dbReference type="HOGENOM" id="CLU_023630_1_0_1"/>
<protein>
    <recommendedName>
        <fullName evidence="9">Serine peptidase</fullName>
    </recommendedName>
</protein>
<evidence type="ECO:0000313" key="8">
    <source>
        <dbReference type="Proteomes" id="UP000006039"/>
    </source>
</evidence>
<dbReference type="GO" id="GO:0070008">
    <property type="term" value="F:serine-type exopeptidase activity"/>
    <property type="evidence" value="ECO:0007669"/>
    <property type="project" value="InterPro"/>
</dbReference>
<dbReference type="OrthoDB" id="1735038at2759"/>
<dbReference type="PANTHER" id="PTHR11010:SF23">
    <property type="entry name" value="SERINE PEPTIDASE"/>
    <property type="match status" value="1"/>
</dbReference>
<evidence type="ECO:0000313" key="6">
    <source>
        <dbReference type="EMBL" id="EJT70158.1"/>
    </source>
</evidence>
<dbReference type="SUPFAM" id="SSF53474">
    <property type="entry name" value="alpha/beta-Hydrolases"/>
    <property type="match status" value="1"/>
</dbReference>